<evidence type="ECO:0000313" key="2">
    <source>
        <dbReference type="EMBL" id="GCA63331.1"/>
    </source>
</evidence>
<dbReference type="AlphaFoldDB" id="A0A391NNS5"/>
<feature type="non-terminal residue" evidence="2">
    <location>
        <position position="1"/>
    </location>
</feature>
<dbReference type="Proteomes" id="UP000265618">
    <property type="component" value="Unassembled WGS sequence"/>
</dbReference>
<dbReference type="EMBL" id="BDIP01003127">
    <property type="protein sequence ID" value="GCA63331.1"/>
    <property type="molecule type" value="Genomic_DNA"/>
</dbReference>
<feature type="region of interest" description="Disordered" evidence="1">
    <location>
        <begin position="38"/>
        <end position="57"/>
    </location>
</feature>
<gene>
    <name evidence="2" type="ORF">KIPB_009321</name>
</gene>
<proteinExistence type="predicted"/>
<evidence type="ECO:0000256" key="1">
    <source>
        <dbReference type="SAM" id="MobiDB-lite"/>
    </source>
</evidence>
<name>A0A391NNS5_9EUKA</name>
<sequence>HAVPVLMTIVPYMSIALLYKGWRAGCLRQMLSHSFKTEETEAEAEAEATQVETKKDQ</sequence>
<keyword evidence="3" id="KW-1185">Reference proteome</keyword>
<accession>A0A391NNS5</accession>
<reference evidence="2 3" key="1">
    <citation type="journal article" date="2018" name="PLoS ONE">
        <title>The draft genome of Kipferlia bialata reveals reductive genome evolution in fornicate parasites.</title>
        <authorList>
            <person name="Tanifuji G."/>
            <person name="Takabayashi S."/>
            <person name="Kume K."/>
            <person name="Takagi M."/>
            <person name="Nakayama T."/>
            <person name="Kamikawa R."/>
            <person name="Inagaki Y."/>
            <person name="Hashimoto T."/>
        </authorList>
    </citation>
    <scope>NUCLEOTIDE SEQUENCE [LARGE SCALE GENOMIC DNA]</scope>
    <source>
        <strain evidence="2">NY0173</strain>
    </source>
</reference>
<comment type="caution">
    <text evidence="2">The sequence shown here is derived from an EMBL/GenBank/DDBJ whole genome shotgun (WGS) entry which is preliminary data.</text>
</comment>
<protein>
    <submittedName>
        <fullName evidence="2">Uncharacterized protein</fullName>
    </submittedName>
</protein>
<organism evidence="2 3">
    <name type="scientific">Kipferlia bialata</name>
    <dbReference type="NCBI Taxonomy" id="797122"/>
    <lineage>
        <taxon>Eukaryota</taxon>
        <taxon>Metamonada</taxon>
        <taxon>Carpediemonas-like organisms</taxon>
        <taxon>Kipferlia</taxon>
    </lineage>
</organism>
<evidence type="ECO:0000313" key="3">
    <source>
        <dbReference type="Proteomes" id="UP000265618"/>
    </source>
</evidence>